<evidence type="ECO:0000256" key="2">
    <source>
        <dbReference type="SAM" id="MobiDB-lite"/>
    </source>
</evidence>
<feature type="coiled-coil region" evidence="1">
    <location>
        <begin position="24"/>
        <end position="51"/>
    </location>
</feature>
<organism evidence="3 4">
    <name type="scientific">Tanacetum coccineum</name>
    <dbReference type="NCBI Taxonomy" id="301880"/>
    <lineage>
        <taxon>Eukaryota</taxon>
        <taxon>Viridiplantae</taxon>
        <taxon>Streptophyta</taxon>
        <taxon>Embryophyta</taxon>
        <taxon>Tracheophyta</taxon>
        <taxon>Spermatophyta</taxon>
        <taxon>Magnoliopsida</taxon>
        <taxon>eudicotyledons</taxon>
        <taxon>Gunneridae</taxon>
        <taxon>Pentapetalae</taxon>
        <taxon>asterids</taxon>
        <taxon>campanulids</taxon>
        <taxon>Asterales</taxon>
        <taxon>Asteraceae</taxon>
        <taxon>Asteroideae</taxon>
        <taxon>Anthemideae</taxon>
        <taxon>Anthemidinae</taxon>
        <taxon>Tanacetum</taxon>
    </lineage>
</organism>
<evidence type="ECO:0000313" key="4">
    <source>
        <dbReference type="Proteomes" id="UP001151760"/>
    </source>
</evidence>
<feature type="region of interest" description="Disordered" evidence="2">
    <location>
        <begin position="1"/>
        <end position="21"/>
    </location>
</feature>
<keyword evidence="1" id="KW-0175">Coiled coil</keyword>
<evidence type="ECO:0000313" key="3">
    <source>
        <dbReference type="EMBL" id="GJT40987.1"/>
    </source>
</evidence>
<dbReference type="PANTHER" id="PTHR33067:SF35">
    <property type="entry name" value="ASPARTIC PEPTIDASE DDI1-TYPE DOMAIN-CONTAINING PROTEIN"/>
    <property type="match status" value="1"/>
</dbReference>
<evidence type="ECO:0000256" key="1">
    <source>
        <dbReference type="SAM" id="Coils"/>
    </source>
</evidence>
<reference evidence="3" key="1">
    <citation type="journal article" date="2022" name="Int. J. Mol. Sci.">
        <title>Draft Genome of Tanacetum Coccineum: Genomic Comparison of Closely Related Tanacetum-Family Plants.</title>
        <authorList>
            <person name="Yamashiro T."/>
            <person name="Shiraishi A."/>
            <person name="Nakayama K."/>
            <person name="Satake H."/>
        </authorList>
    </citation>
    <scope>NUCLEOTIDE SEQUENCE</scope>
</reference>
<proteinExistence type="predicted"/>
<keyword evidence="3" id="KW-0808">Transferase</keyword>
<gene>
    <name evidence="3" type="ORF">Tco_0940852</name>
</gene>
<keyword evidence="3" id="KW-0695">RNA-directed DNA polymerase</keyword>
<sequence length="487" mass="55709">MAEYSQKWHNGTSRTRSTETSDVLAAIQAQLNNLGREIKKVNEKEESKTLEEAYYTQFGGPFQGGGYRAATPGFYQRNNANPSYQERRQSMEETLSKFMSESAKRHEENSNMIKEIRALTDAAERGFGSLPSSTEANPRDHVKSISTIAKADSNPIRHIGSPQYAKRRDHMDRNSWKLTHMELHISIIPYPERRKTQEVSLYLCFDNALADLGASVNVMPLSTYLNLDFIILDMPEDVKVSLILGRPFLSTAHAKIDVFKKKITLRERMELDLEARLMGETLVLNRSLDPLYEDYIELNDLNVPIELRRDQVDDLMPTIKEGEVIDDPMIDIIKTRNNESFNEEFYNFIMKDEVEYKGKNVVGTFMNVPIFVGNFSVVTHFVVVENMDGYRDQDMGDIILGEPFCKASCVEARRFDGLITIHNGSDNVTYQMARSHPRFKHLSNAQCNKIKPLLKVSVHDKLNGISHPYQKLKSFYKGVLNLGPEYV</sequence>
<protein>
    <submittedName>
        <fullName evidence="3">Reverse transcriptase domain-containing protein</fullName>
    </submittedName>
</protein>
<dbReference type="EMBL" id="BQNB010015521">
    <property type="protein sequence ID" value="GJT40987.1"/>
    <property type="molecule type" value="Genomic_DNA"/>
</dbReference>
<dbReference type="PANTHER" id="PTHR33067">
    <property type="entry name" value="RNA-DIRECTED DNA POLYMERASE-RELATED"/>
    <property type="match status" value="1"/>
</dbReference>
<dbReference type="GO" id="GO:0003964">
    <property type="term" value="F:RNA-directed DNA polymerase activity"/>
    <property type="evidence" value="ECO:0007669"/>
    <property type="project" value="UniProtKB-KW"/>
</dbReference>
<keyword evidence="3" id="KW-0548">Nucleotidyltransferase</keyword>
<dbReference type="Gene3D" id="2.40.70.10">
    <property type="entry name" value="Acid Proteases"/>
    <property type="match status" value="1"/>
</dbReference>
<accession>A0ABQ5DPW2</accession>
<keyword evidence="4" id="KW-1185">Reference proteome</keyword>
<name>A0ABQ5DPW2_9ASTR</name>
<feature type="compositionally biased region" description="Polar residues" evidence="2">
    <location>
        <begin position="7"/>
        <end position="21"/>
    </location>
</feature>
<reference evidence="3" key="2">
    <citation type="submission" date="2022-01" db="EMBL/GenBank/DDBJ databases">
        <authorList>
            <person name="Yamashiro T."/>
            <person name="Shiraishi A."/>
            <person name="Satake H."/>
            <person name="Nakayama K."/>
        </authorList>
    </citation>
    <scope>NUCLEOTIDE SEQUENCE</scope>
</reference>
<dbReference type="Proteomes" id="UP001151760">
    <property type="component" value="Unassembled WGS sequence"/>
</dbReference>
<comment type="caution">
    <text evidence="3">The sequence shown here is derived from an EMBL/GenBank/DDBJ whole genome shotgun (WGS) entry which is preliminary data.</text>
</comment>
<dbReference type="InterPro" id="IPR021109">
    <property type="entry name" value="Peptidase_aspartic_dom_sf"/>
</dbReference>